<dbReference type="OrthoDB" id="5586600at2759"/>
<name>A0A9N9G718_9GLOM</name>
<accession>A0A9N9G718</accession>
<feature type="transmembrane region" description="Helical" evidence="2">
    <location>
        <begin position="181"/>
        <end position="200"/>
    </location>
</feature>
<feature type="transmembrane region" description="Helical" evidence="2">
    <location>
        <begin position="53"/>
        <end position="74"/>
    </location>
</feature>
<sequence length="429" mass="47748">MDDPTITSITSTVTFANDATSTTLFTSSSIPNIISSNPSIIPQDNSRIPGSEIVITLGMSLVIASGICTIYVIIRILTRWWISRRSLSMALRVPFYIAISGYPWPENKCRIIGAITFFFIGCNMILVGTLAVLTYLRICRKWYIDLGASKYWLLAITLFSYTMTLKRINSINFNQEPLRKIIGYVLIFILQWTPPMVYVMDATINLGGVGNMIQYIINEGLWDNYESPPTSTDSTYLSTINLGAGASNFGTSTIGTGGIGFSTVGSSGIIGTSNAGATTLHYQPSQYYKNYWKNNNVNDNERENDIEKKGNLIRKTHKNDNIEEVVTVKIEEFPPSTFTSLTNDFNNELKNYDRSNTFGYNNPSYISPSTPPHINNSSNNKYNILDNNLFHSSPIHSPVRIPSPASSSDDKKGSIYKIVLTPDSPRMCI</sequence>
<evidence type="ECO:0000313" key="3">
    <source>
        <dbReference type="EMBL" id="CAG8581795.1"/>
    </source>
</evidence>
<dbReference type="EMBL" id="CAJVPK010001319">
    <property type="protein sequence ID" value="CAG8581795.1"/>
    <property type="molecule type" value="Genomic_DNA"/>
</dbReference>
<keyword evidence="4" id="KW-1185">Reference proteome</keyword>
<comment type="caution">
    <text evidence="3">The sequence shown here is derived from an EMBL/GenBank/DDBJ whole genome shotgun (WGS) entry which is preliminary data.</text>
</comment>
<protein>
    <submittedName>
        <fullName evidence="3">2961_t:CDS:1</fullName>
    </submittedName>
</protein>
<keyword evidence="2" id="KW-0812">Transmembrane</keyword>
<organism evidence="3 4">
    <name type="scientific">Diversispora eburnea</name>
    <dbReference type="NCBI Taxonomy" id="1213867"/>
    <lineage>
        <taxon>Eukaryota</taxon>
        <taxon>Fungi</taxon>
        <taxon>Fungi incertae sedis</taxon>
        <taxon>Mucoromycota</taxon>
        <taxon>Glomeromycotina</taxon>
        <taxon>Glomeromycetes</taxon>
        <taxon>Diversisporales</taxon>
        <taxon>Diversisporaceae</taxon>
        <taxon>Diversispora</taxon>
    </lineage>
</organism>
<evidence type="ECO:0000256" key="2">
    <source>
        <dbReference type="SAM" id="Phobius"/>
    </source>
</evidence>
<keyword evidence="2" id="KW-0472">Membrane</keyword>
<evidence type="ECO:0000313" key="4">
    <source>
        <dbReference type="Proteomes" id="UP000789706"/>
    </source>
</evidence>
<gene>
    <name evidence="3" type="ORF">DEBURN_LOCUS8609</name>
</gene>
<evidence type="ECO:0000256" key="1">
    <source>
        <dbReference type="SAM" id="MobiDB-lite"/>
    </source>
</evidence>
<dbReference type="AlphaFoldDB" id="A0A9N9G718"/>
<proteinExistence type="predicted"/>
<feature type="region of interest" description="Disordered" evidence="1">
    <location>
        <begin position="395"/>
        <end position="414"/>
    </location>
</feature>
<reference evidence="3" key="1">
    <citation type="submission" date="2021-06" db="EMBL/GenBank/DDBJ databases">
        <authorList>
            <person name="Kallberg Y."/>
            <person name="Tangrot J."/>
            <person name="Rosling A."/>
        </authorList>
    </citation>
    <scope>NUCLEOTIDE SEQUENCE</scope>
    <source>
        <strain evidence="3">AZ414A</strain>
    </source>
</reference>
<feature type="transmembrane region" description="Helical" evidence="2">
    <location>
        <begin position="111"/>
        <end position="135"/>
    </location>
</feature>
<keyword evidence="2" id="KW-1133">Transmembrane helix</keyword>
<dbReference type="Proteomes" id="UP000789706">
    <property type="component" value="Unassembled WGS sequence"/>
</dbReference>